<proteinExistence type="predicted"/>
<reference evidence="1 2" key="1">
    <citation type="journal article" date="2019" name="Genome Biol. Evol.">
        <title>Insights into the evolution of the New World diploid cottons (Gossypium, subgenus Houzingenia) based on genome sequencing.</title>
        <authorList>
            <person name="Grover C.E."/>
            <person name="Arick M.A. 2nd"/>
            <person name="Thrash A."/>
            <person name="Conover J.L."/>
            <person name="Sanders W.S."/>
            <person name="Peterson D.G."/>
            <person name="Frelichowski J.E."/>
            <person name="Scheffler J.A."/>
            <person name="Scheffler B.E."/>
            <person name="Wendel J.F."/>
        </authorList>
    </citation>
    <scope>NUCLEOTIDE SEQUENCE [LARGE SCALE GENOMIC DNA]</scope>
    <source>
        <strain evidence="1">5</strain>
        <tissue evidence="1">Leaf</tissue>
    </source>
</reference>
<protein>
    <submittedName>
        <fullName evidence="1">Uncharacterized protein</fullName>
    </submittedName>
</protein>
<comment type="caution">
    <text evidence="1">The sequence shown here is derived from an EMBL/GenBank/DDBJ whole genome shotgun (WGS) entry which is preliminary data.</text>
</comment>
<accession>A0A7J9CX69</accession>
<gene>
    <name evidence="1" type="ORF">Gogos_022081</name>
</gene>
<dbReference type="EMBL" id="JABEZY010029224">
    <property type="protein sequence ID" value="MBA0752948.1"/>
    <property type="molecule type" value="Genomic_DNA"/>
</dbReference>
<dbReference type="AlphaFoldDB" id="A0A7J9CX69"/>
<name>A0A7J9CX69_GOSGO</name>
<evidence type="ECO:0000313" key="1">
    <source>
        <dbReference type="EMBL" id="MBA0752948.1"/>
    </source>
</evidence>
<sequence>MERGFAALSLDDEEEKVLQASIESDLVIEEEELCLLGHSDFYCQVKMEFGFEVTEMGWDLIESSISTCSYNEQCVAERR</sequence>
<evidence type="ECO:0000313" key="2">
    <source>
        <dbReference type="Proteomes" id="UP000593579"/>
    </source>
</evidence>
<organism evidence="1 2">
    <name type="scientific">Gossypium gossypioides</name>
    <name type="common">Mexican cotton</name>
    <name type="synonym">Selera gossypioides</name>
    <dbReference type="NCBI Taxonomy" id="34282"/>
    <lineage>
        <taxon>Eukaryota</taxon>
        <taxon>Viridiplantae</taxon>
        <taxon>Streptophyta</taxon>
        <taxon>Embryophyta</taxon>
        <taxon>Tracheophyta</taxon>
        <taxon>Spermatophyta</taxon>
        <taxon>Magnoliopsida</taxon>
        <taxon>eudicotyledons</taxon>
        <taxon>Gunneridae</taxon>
        <taxon>Pentapetalae</taxon>
        <taxon>rosids</taxon>
        <taxon>malvids</taxon>
        <taxon>Malvales</taxon>
        <taxon>Malvaceae</taxon>
        <taxon>Malvoideae</taxon>
        <taxon>Gossypium</taxon>
    </lineage>
</organism>
<dbReference type="Proteomes" id="UP000593579">
    <property type="component" value="Unassembled WGS sequence"/>
</dbReference>
<keyword evidence="2" id="KW-1185">Reference proteome</keyword>